<dbReference type="Gene3D" id="3.90.280.10">
    <property type="entry name" value="PEBP-like"/>
    <property type="match status" value="1"/>
</dbReference>
<organism evidence="1 2">
    <name type="scientific">Phialemonium thermophilum</name>
    <dbReference type="NCBI Taxonomy" id="223376"/>
    <lineage>
        <taxon>Eukaryota</taxon>
        <taxon>Fungi</taxon>
        <taxon>Dikarya</taxon>
        <taxon>Ascomycota</taxon>
        <taxon>Pezizomycotina</taxon>
        <taxon>Sordariomycetes</taxon>
        <taxon>Sordariomycetidae</taxon>
        <taxon>Cephalothecales</taxon>
        <taxon>Cephalothecaceae</taxon>
        <taxon>Phialemonium</taxon>
    </lineage>
</organism>
<dbReference type="InterPro" id="IPR008914">
    <property type="entry name" value="PEBP"/>
</dbReference>
<dbReference type="PANTHER" id="PTHR11362">
    <property type="entry name" value="PHOSPHATIDYLETHANOLAMINE-BINDING PROTEIN"/>
    <property type="match status" value="1"/>
</dbReference>
<dbReference type="InterPro" id="IPR036610">
    <property type="entry name" value="PEBP-like_sf"/>
</dbReference>
<comment type="caution">
    <text evidence="1">The sequence shown here is derived from an EMBL/GenBank/DDBJ whole genome shotgun (WGS) entry which is preliminary data.</text>
</comment>
<dbReference type="PANTHER" id="PTHR11362:SF78">
    <property type="entry name" value="PROTEASE INHIBITOR"/>
    <property type="match status" value="1"/>
</dbReference>
<dbReference type="SUPFAM" id="SSF49777">
    <property type="entry name" value="PEBP-like"/>
    <property type="match status" value="1"/>
</dbReference>
<evidence type="ECO:0000313" key="2">
    <source>
        <dbReference type="Proteomes" id="UP001586593"/>
    </source>
</evidence>
<name>A0ABR3Y246_9PEZI</name>
<proteinExistence type="predicted"/>
<dbReference type="CDD" id="cd00866">
    <property type="entry name" value="PEBP_euk"/>
    <property type="match status" value="1"/>
</dbReference>
<keyword evidence="2" id="KW-1185">Reference proteome</keyword>
<dbReference type="InterPro" id="IPR035810">
    <property type="entry name" value="PEBP_euk"/>
</dbReference>
<reference evidence="1 2" key="1">
    <citation type="journal article" date="2024" name="Commun. Biol.">
        <title>Comparative genomic analysis of thermophilic fungi reveals convergent evolutionary adaptations and gene losses.</title>
        <authorList>
            <person name="Steindorff A.S."/>
            <person name="Aguilar-Pontes M.V."/>
            <person name="Robinson A.J."/>
            <person name="Andreopoulos B."/>
            <person name="LaButti K."/>
            <person name="Kuo A."/>
            <person name="Mondo S."/>
            <person name="Riley R."/>
            <person name="Otillar R."/>
            <person name="Haridas S."/>
            <person name="Lipzen A."/>
            <person name="Grimwood J."/>
            <person name="Schmutz J."/>
            <person name="Clum A."/>
            <person name="Reid I.D."/>
            <person name="Moisan M.C."/>
            <person name="Butler G."/>
            <person name="Nguyen T.T.M."/>
            <person name="Dewar K."/>
            <person name="Conant G."/>
            <person name="Drula E."/>
            <person name="Henrissat B."/>
            <person name="Hansel C."/>
            <person name="Singer S."/>
            <person name="Hutchinson M.I."/>
            <person name="de Vries R.P."/>
            <person name="Natvig D.O."/>
            <person name="Powell A.J."/>
            <person name="Tsang A."/>
            <person name="Grigoriev I.V."/>
        </authorList>
    </citation>
    <scope>NUCLEOTIDE SEQUENCE [LARGE SCALE GENOMIC DNA]</scope>
    <source>
        <strain evidence="1 2">ATCC 24622</strain>
    </source>
</reference>
<sequence length="203" mass="21479">MPLPDSVKAALALIEKDKSKVLGLTIGDHKVEPGIYVPRAVLRTSKGYRMAEVGHSTFPGTTDAQSAPEVSFDVTSSPAGATFVAVCLDLDAPFTTLPILGPILHWIQPGLKASTATTGTPTVLTSTETPVASYAGPAPPPGAAPHRYVFLLYEQPSNFDRKTIVPGGAEDVSVWNRMRYDLGALEKKANLGPVLAANYFCSN</sequence>
<accession>A0ABR3Y246</accession>
<dbReference type="Pfam" id="PF01161">
    <property type="entry name" value="PBP"/>
    <property type="match status" value="1"/>
</dbReference>
<dbReference type="Proteomes" id="UP001586593">
    <property type="component" value="Unassembled WGS sequence"/>
</dbReference>
<evidence type="ECO:0000313" key="1">
    <source>
        <dbReference type="EMBL" id="KAL1882353.1"/>
    </source>
</evidence>
<protein>
    <submittedName>
        <fullName evidence="1">Uncharacterized protein</fullName>
    </submittedName>
</protein>
<gene>
    <name evidence="1" type="ORF">VTK73DRAFT_1912</name>
</gene>
<dbReference type="EMBL" id="JAZHXJ010000015">
    <property type="protein sequence ID" value="KAL1882353.1"/>
    <property type="molecule type" value="Genomic_DNA"/>
</dbReference>